<dbReference type="PANTHER" id="PTHR46148:SF60">
    <property type="entry name" value="CHROMO DOMAIN-CONTAINING PROTEIN"/>
    <property type="match status" value="1"/>
</dbReference>
<dbReference type="InterPro" id="IPR056924">
    <property type="entry name" value="SH3_Tf2-1"/>
</dbReference>
<sequence>MVNSGIKSIFEKLAKIYIREIVRLHGVPISIISDTDGQSERTIQVLEDMLRACVIDFGGHWDQFLPLAEFAYNNSYHSSIEMAPFEALYGRRCRSPIGWFDAFEVRPWGTDLLRESLDKVSPMKGVMRFGKKGKLSPRYIGPFEIVERIGEVAYQLVLPPGLSGVHPVFHISMLKKYHQGGAHVIQWDSVLLDQNLTFEEEPITILDRQIRKLRSKEIASVKVQWKHRPVEEATWEIESDMRSRYPQLFERSGEFFSISVRGRTFV</sequence>
<protein>
    <recommendedName>
        <fullName evidence="1">Tf2-1-like SH3-like domain-containing protein</fullName>
    </recommendedName>
</protein>
<dbReference type="InterPro" id="IPR016197">
    <property type="entry name" value="Chromo-like_dom_sf"/>
</dbReference>
<dbReference type="Pfam" id="PF24626">
    <property type="entry name" value="SH3_Tf2-1"/>
    <property type="match status" value="1"/>
</dbReference>
<dbReference type="EMBL" id="CP133612">
    <property type="protein sequence ID" value="WMV07273.1"/>
    <property type="molecule type" value="Genomic_DNA"/>
</dbReference>
<dbReference type="Proteomes" id="UP001234989">
    <property type="component" value="Chromosome 1"/>
</dbReference>
<dbReference type="InterPro" id="IPR012337">
    <property type="entry name" value="RNaseH-like_sf"/>
</dbReference>
<evidence type="ECO:0000313" key="2">
    <source>
        <dbReference type="EMBL" id="WMV07273.1"/>
    </source>
</evidence>
<reference evidence="2" key="1">
    <citation type="submission" date="2023-08" db="EMBL/GenBank/DDBJ databases">
        <title>A de novo genome assembly of Solanum verrucosum Schlechtendal, a Mexican diploid species geographically isolated from the other diploid A-genome species in potato relatives.</title>
        <authorList>
            <person name="Hosaka K."/>
        </authorList>
    </citation>
    <scope>NUCLEOTIDE SEQUENCE</scope>
    <source>
        <tissue evidence="2">Young leaves</tissue>
    </source>
</reference>
<feature type="domain" description="Tf2-1-like SH3-like" evidence="1">
    <location>
        <begin position="124"/>
        <end position="178"/>
    </location>
</feature>
<name>A0AAF0PLT3_SOLVR</name>
<gene>
    <name evidence="2" type="ORF">MTR67_000658</name>
</gene>
<evidence type="ECO:0000313" key="3">
    <source>
        <dbReference type="Proteomes" id="UP001234989"/>
    </source>
</evidence>
<accession>A0AAF0PLT3</accession>
<dbReference type="InterPro" id="IPR036397">
    <property type="entry name" value="RNaseH_sf"/>
</dbReference>
<dbReference type="Gene3D" id="3.30.420.10">
    <property type="entry name" value="Ribonuclease H-like superfamily/Ribonuclease H"/>
    <property type="match status" value="1"/>
</dbReference>
<dbReference type="PANTHER" id="PTHR46148">
    <property type="entry name" value="CHROMO DOMAIN-CONTAINING PROTEIN"/>
    <property type="match status" value="1"/>
</dbReference>
<organism evidence="2 3">
    <name type="scientific">Solanum verrucosum</name>
    <dbReference type="NCBI Taxonomy" id="315347"/>
    <lineage>
        <taxon>Eukaryota</taxon>
        <taxon>Viridiplantae</taxon>
        <taxon>Streptophyta</taxon>
        <taxon>Embryophyta</taxon>
        <taxon>Tracheophyta</taxon>
        <taxon>Spermatophyta</taxon>
        <taxon>Magnoliopsida</taxon>
        <taxon>eudicotyledons</taxon>
        <taxon>Gunneridae</taxon>
        <taxon>Pentapetalae</taxon>
        <taxon>asterids</taxon>
        <taxon>lamiids</taxon>
        <taxon>Solanales</taxon>
        <taxon>Solanaceae</taxon>
        <taxon>Solanoideae</taxon>
        <taxon>Solaneae</taxon>
        <taxon>Solanum</taxon>
    </lineage>
</organism>
<evidence type="ECO:0000259" key="1">
    <source>
        <dbReference type="Pfam" id="PF24626"/>
    </source>
</evidence>
<dbReference type="GO" id="GO:0003676">
    <property type="term" value="F:nucleic acid binding"/>
    <property type="evidence" value="ECO:0007669"/>
    <property type="project" value="InterPro"/>
</dbReference>
<dbReference type="SUPFAM" id="SSF53098">
    <property type="entry name" value="Ribonuclease H-like"/>
    <property type="match status" value="1"/>
</dbReference>
<dbReference type="AlphaFoldDB" id="A0AAF0PLT3"/>
<dbReference type="SUPFAM" id="SSF54160">
    <property type="entry name" value="Chromo domain-like"/>
    <property type="match status" value="1"/>
</dbReference>
<keyword evidence="3" id="KW-1185">Reference proteome</keyword>
<proteinExistence type="predicted"/>